<keyword evidence="3" id="KW-1185">Reference proteome</keyword>
<dbReference type="SUPFAM" id="SSF55718">
    <property type="entry name" value="SCP-like"/>
    <property type="match status" value="1"/>
</dbReference>
<gene>
    <name evidence="2" type="ORF">GCM10007173_15680</name>
</gene>
<accession>A0ABQ2DIH7</accession>
<dbReference type="InterPro" id="IPR024344">
    <property type="entry name" value="MDMPI_metal-binding"/>
</dbReference>
<protein>
    <recommendedName>
        <fullName evidence="1">Mycothiol-dependent maleylpyruvate isomerase metal-binding domain-containing protein</fullName>
    </recommendedName>
</protein>
<dbReference type="GeneID" id="303303932"/>
<dbReference type="Proteomes" id="UP000606115">
    <property type="component" value="Unassembled WGS sequence"/>
</dbReference>
<sequence length="246" mass="26897">MTLQLPPAQLIAHVTTALDELVAQLSSLADEDFAKPSSLPGWSTAQLVAHLHSLALAANRQFEQAGSAQLPPMYDGGAAGRIEAINMAALMRPEKLRELVSASLGQLRETLTTVQAHWEQPVGYRPGAKVADMVYAVWREMLIHATDLNEFIRPAASWPQEFSDHLLRALAARVKPEDRIVLQSHGRQRQVIGEGERSWVLEGTDFDLAAWLSGRPVGGVVRATQAADSADFPTLLPWPSDVLMAR</sequence>
<dbReference type="NCBIfam" id="TIGR03083">
    <property type="entry name" value="maleylpyruvate isomerase family mycothiol-dependent enzyme"/>
    <property type="match status" value="1"/>
</dbReference>
<reference evidence="3" key="1">
    <citation type="journal article" date="2019" name="Int. J. Syst. Evol. Microbiol.">
        <title>The Global Catalogue of Microorganisms (GCM) 10K type strain sequencing project: providing services to taxonomists for standard genome sequencing and annotation.</title>
        <authorList>
            <consortium name="The Broad Institute Genomics Platform"/>
            <consortium name="The Broad Institute Genome Sequencing Center for Infectious Disease"/>
            <person name="Wu L."/>
            <person name="Ma J."/>
        </authorList>
    </citation>
    <scope>NUCLEOTIDE SEQUENCE [LARGE SCALE GENOMIC DNA]</scope>
    <source>
        <strain evidence="3">CGMCC 1.3685</strain>
    </source>
</reference>
<dbReference type="InterPro" id="IPR034660">
    <property type="entry name" value="DinB/YfiT-like"/>
</dbReference>
<dbReference type="EMBL" id="BMKX01000002">
    <property type="protein sequence ID" value="GGJ57756.1"/>
    <property type="molecule type" value="Genomic_DNA"/>
</dbReference>
<dbReference type="SUPFAM" id="SSF109854">
    <property type="entry name" value="DinB/YfiT-like putative metalloenzymes"/>
    <property type="match status" value="1"/>
</dbReference>
<proteinExistence type="predicted"/>
<evidence type="ECO:0000313" key="2">
    <source>
        <dbReference type="EMBL" id="GGJ57756.1"/>
    </source>
</evidence>
<feature type="domain" description="Mycothiol-dependent maleylpyruvate isomerase metal-binding" evidence="1">
    <location>
        <begin position="16"/>
        <end position="148"/>
    </location>
</feature>
<evidence type="ECO:0000313" key="3">
    <source>
        <dbReference type="Proteomes" id="UP000606115"/>
    </source>
</evidence>
<dbReference type="Gene3D" id="1.20.120.450">
    <property type="entry name" value="dinb family like domain"/>
    <property type="match status" value="1"/>
</dbReference>
<dbReference type="InterPro" id="IPR017517">
    <property type="entry name" value="Maleyloyr_isom"/>
</dbReference>
<dbReference type="InterPro" id="IPR036527">
    <property type="entry name" value="SCP2_sterol-bd_dom_sf"/>
</dbReference>
<evidence type="ECO:0000259" key="1">
    <source>
        <dbReference type="Pfam" id="PF11716"/>
    </source>
</evidence>
<organism evidence="2 3">
    <name type="scientific">Glutamicibacter ardleyensis</name>
    <dbReference type="NCBI Taxonomy" id="225894"/>
    <lineage>
        <taxon>Bacteria</taxon>
        <taxon>Bacillati</taxon>
        <taxon>Actinomycetota</taxon>
        <taxon>Actinomycetes</taxon>
        <taxon>Micrococcales</taxon>
        <taxon>Micrococcaceae</taxon>
        <taxon>Glutamicibacter</taxon>
    </lineage>
</organism>
<name>A0ABQ2DIH7_9MICC</name>
<dbReference type="RefSeq" id="WP_188684849.1">
    <property type="nucleotide sequence ID" value="NZ_BMKX01000002.1"/>
</dbReference>
<dbReference type="Pfam" id="PF11716">
    <property type="entry name" value="MDMPI_N"/>
    <property type="match status" value="1"/>
</dbReference>
<comment type="caution">
    <text evidence="2">The sequence shown here is derived from an EMBL/GenBank/DDBJ whole genome shotgun (WGS) entry which is preliminary data.</text>
</comment>